<keyword evidence="4" id="KW-0285">Flavoprotein</keyword>
<keyword evidence="5" id="KW-0274">FAD</keyword>
<dbReference type="GO" id="GO:0004497">
    <property type="term" value="F:monooxygenase activity"/>
    <property type="evidence" value="ECO:0007669"/>
    <property type="project" value="UniProtKB-KW"/>
</dbReference>
<dbReference type="PROSITE" id="PS01304">
    <property type="entry name" value="UBIH"/>
    <property type="match status" value="1"/>
</dbReference>
<evidence type="ECO:0000313" key="9">
    <source>
        <dbReference type="EMBL" id="KXS31633.1"/>
    </source>
</evidence>
<comment type="pathway">
    <text evidence="2">Cofactor biosynthesis; ubiquinone biosynthesis.</text>
</comment>
<evidence type="ECO:0000256" key="2">
    <source>
        <dbReference type="ARBA" id="ARBA00004749"/>
    </source>
</evidence>
<keyword evidence="7" id="KW-0503">Monooxygenase</keyword>
<dbReference type="InterPro" id="IPR010971">
    <property type="entry name" value="UbiH/COQ6"/>
</dbReference>
<dbReference type="NCBIfam" id="NF005788">
    <property type="entry name" value="PRK07608.1-3"/>
    <property type="match status" value="1"/>
</dbReference>
<reference evidence="9 10" key="1">
    <citation type="submission" date="2016-02" db="EMBL/GenBank/DDBJ databases">
        <authorList>
            <person name="Wen L."/>
            <person name="He K."/>
            <person name="Yang H."/>
        </authorList>
    </citation>
    <scope>NUCLEOTIDE SEQUENCE [LARGE SCALE GENOMIC DNA]</scope>
    <source>
        <strain evidence="9">ShG14-8</strain>
    </source>
</reference>
<dbReference type="PRINTS" id="PR00420">
    <property type="entry name" value="RNGMNOXGNASE"/>
</dbReference>
<dbReference type="GO" id="GO:0071949">
    <property type="term" value="F:FAD binding"/>
    <property type="evidence" value="ECO:0007669"/>
    <property type="project" value="InterPro"/>
</dbReference>
<name>A0A139BS45_9PROT</name>
<evidence type="ECO:0000256" key="6">
    <source>
        <dbReference type="ARBA" id="ARBA00023002"/>
    </source>
</evidence>
<dbReference type="Gene3D" id="3.50.50.60">
    <property type="entry name" value="FAD/NAD(P)-binding domain"/>
    <property type="match status" value="2"/>
</dbReference>
<dbReference type="Pfam" id="PF01494">
    <property type="entry name" value="FAD_binding_3"/>
    <property type="match status" value="1"/>
</dbReference>
<protein>
    <submittedName>
        <fullName evidence="9">Ubiquinone biosynthesis hydroxylase, UbiH/UbiF/VisC/COQ6 family</fullName>
    </submittedName>
</protein>
<comment type="cofactor">
    <cofactor evidence="1">
        <name>FAD</name>
        <dbReference type="ChEBI" id="CHEBI:57692"/>
    </cofactor>
</comment>
<dbReference type="AlphaFoldDB" id="A0A139BS45"/>
<evidence type="ECO:0000256" key="5">
    <source>
        <dbReference type="ARBA" id="ARBA00022827"/>
    </source>
</evidence>
<evidence type="ECO:0000313" key="10">
    <source>
        <dbReference type="Proteomes" id="UP000070578"/>
    </source>
</evidence>
<dbReference type="GO" id="GO:0006744">
    <property type="term" value="P:ubiquinone biosynthetic process"/>
    <property type="evidence" value="ECO:0007669"/>
    <property type="project" value="UniProtKB-UniPathway"/>
</dbReference>
<dbReference type="GO" id="GO:0016705">
    <property type="term" value="F:oxidoreductase activity, acting on paired donors, with incorporation or reduction of molecular oxygen"/>
    <property type="evidence" value="ECO:0007669"/>
    <property type="project" value="InterPro"/>
</dbReference>
<evidence type="ECO:0000256" key="1">
    <source>
        <dbReference type="ARBA" id="ARBA00001974"/>
    </source>
</evidence>
<dbReference type="UniPathway" id="UPA00232"/>
<keyword evidence="9" id="KW-0830">Ubiquinone</keyword>
<accession>A0A139BS45</accession>
<gene>
    <name evidence="9" type="ORF">AWT59_2234</name>
</gene>
<feature type="domain" description="FAD-binding" evidence="8">
    <location>
        <begin position="7"/>
        <end position="344"/>
    </location>
</feature>
<evidence type="ECO:0000256" key="3">
    <source>
        <dbReference type="ARBA" id="ARBA00005349"/>
    </source>
</evidence>
<reference evidence="9 10" key="2">
    <citation type="submission" date="2016-03" db="EMBL/GenBank/DDBJ databases">
        <title>New uncultured bacterium of the family Gallionellaceae from acid mine drainage: description and reconstruction of genome based on metagenomic analysis of microbial community.</title>
        <authorList>
            <person name="Kadnikov V."/>
            <person name="Ivasenko D."/>
            <person name="Beletsky A."/>
            <person name="Mardanov A."/>
            <person name="Danilova E."/>
            <person name="Pimenov N."/>
            <person name="Karnachuk O."/>
            <person name="Ravin N."/>
        </authorList>
    </citation>
    <scope>NUCLEOTIDE SEQUENCE [LARGE SCALE GENOMIC DNA]</scope>
    <source>
        <strain evidence="9">ShG14-8</strain>
    </source>
</reference>
<comment type="caution">
    <text evidence="9">The sequence shown here is derived from an EMBL/GenBank/DDBJ whole genome shotgun (WGS) entry which is preliminary data.</text>
</comment>
<comment type="similarity">
    <text evidence="3">Belongs to the UbiH/COQ6 family.</text>
</comment>
<dbReference type="Proteomes" id="UP000070578">
    <property type="component" value="Unassembled WGS sequence"/>
</dbReference>
<dbReference type="PANTHER" id="PTHR43876:SF7">
    <property type="entry name" value="UBIQUINONE BIOSYNTHESIS MONOOXYGENASE COQ6, MITOCHONDRIAL"/>
    <property type="match status" value="1"/>
</dbReference>
<organism evidence="9 10">
    <name type="scientific">Candidatus Gallionella acididurans</name>
    <dbReference type="NCBI Taxonomy" id="1796491"/>
    <lineage>
        <taxon>Bacteria</taxon>
        <taxon>Pseudomonadati</taxon>
        <taxon>Pseudomonadota</taxon>
        <taxon>Betaproteobacteria</taxon>
        <taxon>Nitrosomonadales</taxon>
        <taxon>Gallionellaceae</taxon>
        <taxon>Gallionella</taxon>
    </lineage>
</organism>
<dbReference type="InterPro" id="IPR002938">
    <property type="entry name" value="FAD-bd"/>
</dbReference>
<dbReference type="NCBIfam" id="TIGR01988">
    <property type="entry name" value="Ubi-OHases"/>
    <property type="match status" value="1"/>
</dbReference>
<dbReference type="EMBL" id="LSLI01000064">
    <property type="protein sequence ID" value="KXS31633.1"/>
    <property type="molecule type" value="Genomic_DNA"/>
</dbReference>
<evidence type="ECO:0000256" key="7">
    <source>
        <dbReference type="ARBA" id="ARBA00023033"/>
    </source>
</evidence>
<evidence type="ECO:0000256" key="4">
    <source>
        <dbReference type="ARBA" id="ARBA00022630"/>
    </source>
</evidence>
<proteinExistence type="inferred from homology"/>
<dbReference type="PATRIC" id="fig|1796491.3.peg.2443"/>
<dbReference type="SUPFAM" id="SSF51905">
    <property type="entry name" value="FAD/NAD(P)-binding domain"/>
    <property type="match status" value="1"/>
</dbReference>
<dbReference type="InterPro" id="IPR018168">
    <property type="entry name" value="Ubi_Hdrlase_CS"/>
</dbReference>
<sequence>MIPFMKFDVVIVGGGLVGASLAAALKHSGLALALVESQPSLMPDSARNDPGWDSRIYAISPGSRCFLEQSGAWSLLDPARIAAVEAMRVFGDTGAELEFSAYQMGVAELACILENRALQSALWQVLQQQENLTLFHPARCSALQFDSDAATLTLEDGRALQAGLIVGADGRDSWVRDQAGISAVPLDYRQNGVVANFACEFPHRGIAHQWFQTDGILALLPLPGDRVSMVWSVSPGKSAELLALTHEELCMKVSAAAQHTLGGMRVISPPASFPLRLLALPGISAPRLALIGDAAHNMHPLAGQGVNTGFRDARQLAAILAERGAQNDCGAAQLLRRYERKRKEDIYEMQAMTYGLKHLFNNDQPQLRALRNFGLAATNRLAPLKKLLMRHALN</sequence>
<evidence type="ECO:0000259" key="8">
    <source>
        <dbReference type="Pfam" id="PF01494"/>
    </source>
</evidence>
<dbReference type="PANTHER" id="PTHR43876">
    <property type="entry name" value="UBIQUINONE BIOSYNTHESIS MONOOXYGENASE COQ6, MITOCHONDRIAL"/>
    <property type="match status" value="1"/>
</dbReference>
<dbReference type="InterPro" id="IPR036188">
    <property type="entry name" value="FAD/NAD-bd_sf"/>
</dbReference>
<keyword evidence="6" id="KW-0560">Oxidoreductase</keyword>
<dbReference type="InterPro" id="IPR051205">
    <property type="entry name" value="UbiH/COQ6_monooxygenase"/>
</dbReference>